<name>A0A5B8NTE1_9CHRO</name>
<accession>A0A5B8NTE1</accession>
<reference evidence="1" key="1">
    <citation type="submission" date="2019-08" db="EMBL/GenBank/DDBJ databases">
        <title>Carotenoids and Carotenoid Binding Proteins in the Halophilic Cyanobacterium Euhalothece sp. ZM00.</title>
        <authorList>
            <person name="Cho S.M."/>
            <person name="Song J.Y."/>
            <person name="Park Y.-I."/>
        </authorList>
    </citation>
    <scope>NUCLEOTIDE SEQUENCE [LARGE SCALE GENOMIC DNA]</scope>
    <source>
        <strain evidence="1">Z-M001</strain>
        <plasmid evidence="1">pEu2</plasmid>
    </source>
</reference>
<keyword evidence="2" id="KW-1185">Reference proteome</keyword>
<dbReference type="RefSeq" id="WP_146297563.1">
    <property type="nucleotide sequence ID" value="NZ_CP042328.1"/>
</dbReference>
<dbReference type="EMBL" id="CP042328">
    <property type="protein sequence ID" value="QDZ41639.1"/>
    <property type="molecule type" value="Genomic_DNA"/>
</dbReference>
<geneLocation type="plasmid" evidence="2">
    <name>peu2</name>
</geneLocation>
<protein>
    <submittedName>
        <fullName evidence="1">Uncharacterized protein</fullName>
    </submittedName>
</protein>
<dbReference type="OrthoDB" id="424869at2"/>
<keyword evidence="1" id="KW-0614">Plasmid</keyword>
<evidence type="ECO:0000313" key="1">
    <source>
        <dbReference type="EMBL" id="QDZ41639.1"/>
    </source>
</evidence>
<gene>
    <name evidence="1" type="ORF">FRE64_16835</name>
</gene>
<proteinExistence type="predicted"/>
<dbReference type="AlphaFoldDB" id="A0A5B8NTE1"/>
<sequence length="189" mass="21755">MTELFEVAKLKERYGIKKQAEINRRKHLGIKPTKIEGVYYVTEQQLKLLDALDHWITNQGGKMADFDSSLAVDSLDSTSGHDRLARSKNQELVYQEASLIENTEETENQPNWEDLIRLLADQLQPARSPLQNWRELEEACEKGWLLTTQQVYELVGSKPHGATWERGAFIFTKAGKIGREIAWEIEKKV</sequence>
<evidence type="ECO:0000313" key="2">
    <source>
        <dbReference type="Proteomes" id="UP000318453"/>
    </source>
</evidence>
<dbReference type="KEGG" id="enn:FRE64_16835"/>
<dbReference type="Proteomes" id="UP000318453">
    <property type="component" value="Plasmid pEu2"/>
</dbReference>
<organism evidence="1 2">
    <name type="scientific">Euhalothece natronophila Z-M001</name>
    <dbReference type="NCBI Taxonomy" id="522448"/>
    <lineage>
        <taxon>Bacteria</taxon>
        <taxon>Bacillati</taxon>
        <taxon>Cyanobacteriota</taxon>
        <taxon>Cyanophyceae</taxon>
        <taxon>Oscillatoriophycideae</taxon>
        <taxon>Chroococcales</taxon>
        <taxon>Halothecacae</taxon>
        <taxon>Halothece cluster</taxon>
        <taxon>Euhalothece</taxon>
    </lineage>
</organism>